<reference evidence="2 3" key="1">
    <citation type="journal article" date="2020" name="Microb. Genom.">
        <title>Genetic diversity of clinical and environmental Mucorales isolates obtained from an investigation of mucormycosis cases among solid organ transplant recipients.</title>
        <authorList>
            <person name="Nguyen M.H."/>
            <person name="Kaul D."/>
            <person name="Muto C."/>
            <person name="Cheng S.J."/>
            <person name="Richter R.A."/>
            <person name="Bruno V.M."/>
            <person name="Liu G."/>
            <person name="Beyhan S."/>
            <person name="Sundermann A.J."/>
            <person name="Mounaud S."/>
            <person name="Pasculle A.W."/>
            <person name="Nierman W.C."/>
            <person name="Driscoll E."/>
            <person name="Cumbie R."/>
            <person name="Clancy C.J."/>
            <person name="Dupont C.L."/>
        </authorList>
    </citation>
    <scope>NUCLEOTIDE SEQUENCE [LARGE SCALE GENOMIC DNA]</scope>
    <source>
        <strain evidence="2 3">GL24</strain>
    </source>
</reference>
<evidence type="ECO:0000313" key="2">
    <source>
        <dbReference type="EMBL" id="KAG1529516.1"/>
    </source>
</evidence>
<feature type="region of interest" description="Disordered" evidence="1">
    <location>
        <begin position="30"/>
        <end position="88"/>
    </location>
</feature>
<evidence type="ECO:0000256" key="1">
    <source>
        <dbReference type="SAM" id="MobiDB-lite"/>
    </source>
</evidence>
<gene>
    <name evidence="2" type="ORF">G6F50_017948</name>
</gene>
<organism evidence="2 3">
    <name type="scientific">Rhizopus delemar</name>
    <dbReference type="NCBI Taxonomy" id="936053"/>
    <lineage>
        <taxon>Eukaryota</taxon>
        <taxon>Fungi</taxon>
        <taxon>Fungi incertae sedis</taxon>
        <taxon>Mucoromycota</taxon>
        <taxon>Mucoromycotina</taxon>
        <taxon>Mucoromycetes</taxon>
        <taxon>Mucorales</taxon>
        <taxon>Mucorineae</taxon>
        <taxon>Rhizopodaceae</taxon>
        <taxon>Rhizopus</taxon>
    </lineage>
</organism>
<dbReference type="AlphaFoldDB" id="A0A9P7BZL2"/>
<feature type="compositionally biased region" description="Low complexity" evidence="1">
    <location>
        <begin position="52"/>
        <end position="75"/>
    </location>
</feature>
<evidence type="ECO:0000313" key="3">
    <source>
        <dbReference type="Proteomes" id="UP000740926"/>
    </source>
</evidence>
<dbReference type="Proteomes" id="UP000740926">
    <property type="component" value="Unassembled WGS sequence"/>
</dbReference>
<sequence>MTLGNSGPKPPAPDPGYVIKDGVLTNATYKGVPGTDYAVPAAPRAPAKRRASTSPRSPWPTVAAPAVPRTAMARRSTGMSEAISRPTA</sequence>
<proteinExistence type="predicted"/>
<protein>
    <submittedName>
        <fullName evidence="2">Uncharacterized protein</fullName>
    </submittedName>
</protein>
<accession>A0A9P7BZL2</accession>
<keyword evidence="3" id="KW-1185">Reference proteome</keyword>
<dbReference type="EMBL" id="JAANIU010014893">
    <property type="protein sequence ID" value="KAG1529516.1"/>
    <property type="molecule type" value="Genomic_DNA"/>
</dbReference>
<comment type="caution">
    <text evidence="2">The sequence shown here is derived from an EMBL/GenBank/DDBJ whole genome shotgun (WGS) entry which is preliminary data.</text>
</comment>
<name>A0A9P7BZL2_9FUNG</name>